<protein>
    <recommendedName>
        <fullName evidence="5">H(+)-exporting diphosphatase</fullName>
    </recommendedName>
</protein>
<keyword evidence="2" id="KW-0472">Membrane</keyword>
<feature type="region of interest" description="Disordered" evidence="1">
    <location>
        <begin position="255"/>
        <end position="275"/>
    </location>
</feature>
<proteinExistence type="predicted"/>
<organism evidence="3 4">
    <name type="scientific">Prorocentrum cordatum</name>
    <dbReference type="NCBI Taxonomy" id="2364126"/>
    <lineage>
        <taxon>Eukaryota</taxon>
        <taxon>Sar</taxon>
        <taxon>Alveolata</taxon>
        <taxon>Dinophyceae</taxon>
        <taxon>Prorocentrales</taxon>
        <taxon>Prorocentraceae</taxon>
        <taxon>Prorocentrum</taxon>
    </lineage>
</organism>
<evidence type="ECO:0000313" key="3">
    <source>
        <dbReference type="EMBL" id="CAK0818217.1"/>
    </source>
</evidence>
<sequence>MTTRILRVADSLGTFHVACAAAVATAFGALVGSVPYFGAMFEGASALCFGLDGALLGSCGLLLGLGVIASYELAMGGAPYVATTSRSGRIGAGQRELVQLQDNFRMGRAPSTTTSGWTAPTRRPWPTCSSASRARRRTRTIWPSSGTSSTTSRRVWARRGPRRAPRDGAGPGPHGGDSAAPRAGAVASRSLGCLAGAPEAGGAAPAGESRLAEVAEKCRRLVQQRGTVSRRSGGGLAGRCGSVSAGLWLAGASASERRNAGKTAVGNAARCTAGA</sequence>
<gene>
    <name evidence="3" type="ORF">PCOR1329_LOCUS20565</name>
</gene>
<keyword evidence="2" id="KW-1133">Transmembrane helix</keyword>
<keyword evidence="2" id="KW-0812">Transmembrane</keyword>
<feature type="transmembrane region" description="Helical" evidence="2">
    <location>
        <begin position="12"/>
        <end position="38"/>
    </location>
</feature>
<feature type="transmembrane region" description="Helical" evidence="2">
    <location>
        <begin position="44"/>
        <end position="68"/>
    </location>
</feature>
<evidence type="ECO:0000256" key="2">
    <source>
        <dbReference type="SAM" id="Phobius"/>
    </source>
</evidence>
<accession>A0ABN9RHE7</accession>
<comment type="caution">
    <text evidence="3">The sequence shown here is derived from an EMBL/GenBank/DDBJ whole genome shotgun (WGS) entry which is preliminary data.</text>
</comment>
<feature type="region of interest" description="Disordered" evidence="1">
    <location>
        <begin position="107"/>
        <end position="184"/>
    </location>
</feature>
<evidence type="ECO:0000256" key="1">
    <source>
        <dbReference type="SAM" id="MobiDB-lite"/>
    </source>
</evidence>
<dbReference type="Proteomes" id="UP001189429">
    <property type="component" value="Unassembled WGS sequence"/>
</dbReference>
<reference evidence="3" key="1">
    <citation type="submission" date="2023-10" db="EMBL/GenBank/DDBJ databases">
        <authorList>
            <person name="Chen Y."/>
            <person name="Shah S."/>
            <person name="Dougan E. K."/>
            <person name="Thang M."/>
            <person name="Chan C."/>
        </authorList>
    </citation>
    <scope>NUCLEOTIDE SEQUENCE [LARGE SCALE GENOMIC DNA]</scope>
</reference>
<dbReference type="EMBL" id="CAUYUJ010006669">
    <property type="protein sequence ID" value="CAK0818217.1"/>
    <property type="molecule type" value="Genomic_DNA"/>
</dbReference>
<name>A0ABN9RHE7_9DINO</name>
<keyword evidence="4" id="KW-1185">Reference proteome</keyword>
<evidence type="ECO:0008006" key="5">
    <source>
        <dbReference type="Google" id="ProtNLM"/>
    </source>
</evidence>
<evidence type="ECO:0000313" key="4">
    <source>
        <dbReference type="Proteomes" id="UP001189429"/>
    </source>
</evidence>